<protein>
    <submittedName>
        <fullName evidence="1">Uncharacterized protein</fullName>
    </submittedName>
</protein>
<keyword evidence="2" id="KW-1185">Reference proteome</keyword>
<evidence type="ECO:0000313" key="1">
    <source>
        <dbReference type="EMBL" id="TNN04746.1"/>
    </source>
</evidence>
<reference evidence="1 2" key="1">
    <citation type="submission" date="2019-03" db="EMBL/GenBank/DDBJ databases">
        <title>An improved genome assembly of the fluke Schistosoma japonicum.</title>
        <authorList>
            <person name="Hu W."/>
            <person name="Luo F."/>
            <person name="Yin M."/>
            <person name="Mo X."/>
            <person name="Sun C."/>
            <person name="Wu Q."/>
            <person name="Zhu B."/>
            <person name="Xiang M."/>
            <person name="Wang J."/>
            <person name="Wang Y."/>
            <person name="Zhang T."/>
            <person name="Xu B."/>
            <person name="Zheng H."/>
            <person name="Feng Z."/>
        </authorList>
    </citation>
    <scope>NUCLEOTIDE SEQUENCE [LARGE SCALE GENOMIC DNA]</scope>
    <source>
        <strain evidence="1">HuSjv2</strain>
        <tissue evidence="1">Worms</tissue>
    </source>
</reference>
<dbReference type="Proteomes" id="UP000311919">
    <property type="component" value="Unassembled WGS sequence"/>
</dbReference>
<gene>
    <name evidence="1" type="ORF">EWB00_000117</name>
</gene>
<organism evidence="1 2">
    <name type="scientific">Schistosoma japonicum</name>
    <name type="common">Blood fluke</name>
    <dbReference type="NCBI Taxonomy" id="6182"/>
    <lineage>
        <taxon>Eukaryota</taxon>
        <taxon>Metazoa</taxon>
        <taxon>Spiralia</taxon>
        <taxon>Lophotrochozoa</taxon>
        <taxon>Platyhelminthes</taxon>
        <taxon>Trematoda</taxon>
        <taxon>Digenea</taxon>
        <taxon>Strigeidida</taxon>
        <taxon>Schistosomatoidea</taxon>
        <taxon>Schistosomatidae</taxon>
        <taxon>Schistosoma</taxon>
    </lineage>
</organism>
<name>A0A4Z2CKM7_SCHJA</name>
<proteinExistence type="predicted"/>
<comment type="caution">
    <text evidence="1">The sequence shown here is derived from an EMBL/GenBank/DDBJ whole genome shotgun (WGS) entry which is preliminary data.</text>
</comment>
<sequence>MDKKKNGLGFVKWRKSRARDCSQYGDGVCLQIHGPGLLSPEPHGTRLLACLLVPGLRDRARCTKFKAVAKPSGCGVSNSASLSALRVILVLQAYCLEGMYAKNEVTSWESGSKCLKSKQAYSTNTYTRQVLCPGLDGNVLKDASNPA</sequence>
<evidence type="ECO:0000313" key="2">
    <source>
        <dbReference type="Proteomes" id="UP000311919"/>
    </source>
</evidence>
<accession>A0A4Z2CKM7</accession>
<dbReference type="EMBL" id="SKCS01001024">
    <property type="protein sequence ID" value="TNN04746.1"/>
    <property type="molecule type" value="Genomic_DNA"/>
</dbReference>
<dbReference type="AlphaFoldDB" id="A0A4Z2CKM7"/>